<evidence type="ECO:0000256" key="2">
    <source>
        <dbReference type="SAM" id="MobiDB-lite"/>
    </source>
</evidence>
<organism evidence="3 4">
    <name type="scientific">Phlebotomus papatasi</name>
    <name type="common">Sandfly</name>
    <dbReference type="NCBI Taxonomy" id="29031"/>
    <lineage>
        <taxon>Eukaryota</taxon>
        <taxon>Metazoa</taxon>
        <taxon>Ecdysozoa</taxon>
        <taxon>Arthropoda</taxon>
        <taxon>Hexapoda</taxon>
        <taxon>Insecta</taxon>
        <taxon>Pterygota</taxon>
        <taxon>Neoptera</taxon>
        <taxon>Endopterygota</taxon>
        <taxon>Diptera</taxon>
        <taxon>Nematocera</taxon>
        <taxon>Psychodoidea</taxon>
        <taxon>Psychodidae</taxon>
        <taxon>Phlebotomus</taxon>
        <taxon>Phlebotomus</taxon>
    </lineage>
</organism>
<feature type="region of interest" description="Disordered" evidence="2">
    <location>
        <begin position="714"/>
        <end position="787"/>
    </location>
</feature>
<feature type="compositionally biased region" description="Basic and acidic residues" evidence="2">
    <location>
        <begin position="269"/>
        <end position="281"/>
    </location>
</feature>
<name>A0A1B0FYB8_PHLPP</name>
<feature type="region of interest" description="Disordered" evidence="2">
    <location>
        <begin position="387"/>
        <end position="451"/>
    </location>
</feature>
<sequence>MDGDTIQPRPIPRPRRNVQQKVPQEEQVKKYENVSLDSGQTIFNITEKSEEVGKKEKNVDELDNPYRNVITEMNNLNLELNKTTEKQMLMESSVVSNEDLKKPIPAPRRNQHPPGEKETGAVSKKPTRKAPGLPTKESQETPIRPARRNSRENPNTKLYPDLDMDNRSLEKSPSSSTLNSSHSSNDNLTKFKTSSPGDIIKSIGATSKLLTESITERVSAKTKGARHKFDKNVQSSRDKLTNWGSETSEKLKNVRAKVIGSGSNFSLGRQEKKSPPFDPDRPQTLPPSDTVFQSIQFNSPLQSKTNNCNDISMAESSYEIPKSKTSLTSGTSGSMDGKNSQSIPGTPKLSGNFERNSNMTQSMVSSMGKGKKPVPVMRIRSESNLCNVQDSDSSSVEGFPCPTDPAPVLKLEPPYGKIKKSHYQDSTESDSESVQVRRREDYENTSIASNRATVDSNEKSLYPRLFSRLASVDSSLEDFYESRRQARAVGESNPNKSDSWTFYDVAANEDEREMSSPEPIYANQEPVYGRLCDMESTKKGIMSPQKVAQMQANRLSGRNPKDIIDEFDPLFAASINENFLNKSNQLILLENLLAEETYGSIDDDNITDDQSLTPDLSDDDNSSVDAVPGPERSDAGASGSGQTGAKRSVIIHQNLRLRSDSLENIVDEAAIEPYLAQVDEDHFAAEGATADLRRPTAPRTNWFVDEAATVRERLAKEQNIDPANKNDLSGGKRAPDKVTKSIPKIPPIDPPSYQEAISSGANQAGSEKKPSAVPAQTPTVQSSGTSMMSRFSNALQKGRINLLRKSSFKSGGKKEVATVLEMIPKPPIIPRGLRHDGYLIRLPSGSGVVKDILKEFQSRYVIMHEQKFSTFLDGSCKAPKETFPLDHVTTIQIVLNHKFSNSTTEKHCFEVTVTTPKSHSSTQALNNPNMVMTTSNSGNTKAQRMCYLYSAPKASERNKWMQRFIESMTDVFPSGVTNDFSRAGWCYLKKSITSQWSGAWILLQHRKLIFYSTADKKLEVMDLRKARCLVLKDSDDSIVNLHVESGPCLMIDCPPFTVYFIMNSPRETKIWRHIVKEEALKNGRLLKHQQLTKDNVPVLIDKCVNFIYAHGSMSEGIYRKSGTENGIQKLLNAFQADAFSVQITRSEYSEHDVANVLKRFIRDLPEPMLGKYTVGFLSISSLKSATEKVDSYKQLLGRLPTIEYQALRKLLGHLNFIQSQKQQNKMSSENLAMIWGSNLLYDKDSTNGEVKYSTQETSTMHDLIIYYKNLFHPTADEVAKEQIMLSVLQKYHATAENLADTVKKSGDLKVWITIVDEKNSDEKQQINVSLTPTKTVHDLCKELAGKINLPPHRVTLSEILLGGDLKRPLHYTENVLNIVLR</sequence>
<dbReference type="SMART" id="SM00324">
    <property type="entry name" value="RhoGAP"/>
    <property type="match status" value="1"/>
</dbReference>
<dbReference type="Gene3D" id="2.30.29.30">
    <property type="entry name" value="Pleckstrin-homology domain (PH domain)/Phosphotyrosine-binding domain (PTB)"/>
    <property type="match status" value="2"/>
</dbReference>
<dbReference type="EMBL" id="AJVK01001014">
    <property type="status" value="NOT_ANNOTATED_CDS"/>
    <property type="molecule type" value="Genomic_DNA"/>
</dbReference>
<dbReference type="Pfam" id="PF00620">
    <property type="entry name" value="RhoGAP"/>
    <property type="match status" value="1"/>
</dbReference>
<feature type="compositionally biased region" description="Low complexity" evidence="2">
    <location>
        <begin position="171"/>
        <end position="188"/>
    </location>
</feature>
<feature type="region of interest" description="Disordered" evidence="2">
    <location>
        <begin position="316"/>
        <end position="356"/>
    </location>
</feature>
<evidence type="ECO:0008006" key="5">
    <source>
        <dbReference type="Google" id="ProtNLM"/>
    </source>
</evidence>
<feature type="region of interest" description="Disordered" evidence="2">
    <location>
        <begin position="93"/>
        <end position="199"/>
    </location>
</feature>
<feature type="compositionally biased region" description="Polar residues" evidence="2">
    <location>
        <begin position="774"/>
        <end position="787"/>
    </location>
</feature>
<evidence type="ECO:0000256" key="1">
    <source>
        <dbReference type="ARBA" id="ARBA00022468"/>
    </source>
</evidence>
<dbReference type="InterPro" id="IPR008936">
    <property type="entry name" value="Rho_GTPase_activation_prot"/>
</dbReference>
<dbReference type="VEuPathDB" id="VectorBase:PPAPM1_010846"/>
<feature type="compositionally biased region" description="Basic and acidic residues" evidence="2">
    <location>
        <begin position="23"/>
        <end position="32"/>
    </location>
</feature>
<evidence type="ECO:0000313" key="3">
    <source>
        <dbReference type="EnsemblMetazoa" id="PPAI006264-PA"/>
    </source>
</evidence>
<dbReference type="EMBL" id="AJVK01001012">
    <property type="status" value="NOT_ANNOTATED_CDS"/>
    <property type="molecule type" value="Genomic_DNA"/>
</dbReference>
<dbReference type="VEuPathDB" id="VectorBase:PPAI006264"/>
<dbReference type="GO" id="GO:0007165">
    <property type="term" value="P:signal transduction"/>
    <property type="evidence" value="ECO:0007669"/>
    <property type="project" value="InterPro"/>
</dbReference>
<feature type="compositionally biased region" description="Polar residues" evidence="2">
    <location>
        <begin position="755"/>
        <end position="765"/>
    </location>
</feature>
<feature type="compositionally biased region" description="Low complexity" evidence="2">
    <location>
        <begin position="323"/>
        <end position="334"/>
    </location>
</feature>
<dbReference type="EMBL" id="AJVK01001013">
    <property type="status" value="NOT_ANNOTATED_CDS"/>
    <property type="molecule type" value="Genomic_DNA"/>
</dbReference>
<evidence type="ECO:0000313" key="4">
    <source>
        <dbReference type="Proteomes" id="UP000092462"/>
    </source>
</evidence>
<proteinExistence type="predicted"/>
<dbReference type="EnsemblMetazoa" id="PPAI006264-RA">
    <property type="protein sequence ID" value="PPAI006264-PA"/>
    <property type="gene ID" value="PPAI006264"/>
</dbReference>
<dbReference type="SUPFAM" id="SSF48350">
    <property type="entry name" value="GTPase activation domain, GAP"/>
    <property type="match status" value="1"/>
</dbReference>
<feature type="compositionally biased region" description="Polar residues" evidence="2">
    <location>
        <begin position="387"/>
        <end position="396"/>
    </location>
</feature>
<dbReference type="CDD" id="cd00821">
    <property type="entry name" value="PH"/>
    <property type="match status" value="1"/>
</dbReference>
<dbReference type="GO" id="GO:0005547">
    <property type="term" value="F:phosphatidylinositol-3,4,5-trisphosphate binding"/>
    <property type="evidence" value="ECO:0007669"/>
    <property type="project" value="TreeGrafter"/>
</dbReference>
<feature type="region of interest" description="Disordered" evidence="2">
    <location>
        <begin position="601"/>
        <end position="645"/>
    </location>
</feature>
<dbReference type="GO" id="GO:0005737">
    <property type="term" value="C:cytoplasm"/>
    <property type="evidence" value="ECO:0007669"/>
    <property type="project" value="TreeGrafter"/>
</dbReference>
<feature type="region of interest" description="Disordered" evidence="2">
    <location>
        <begin position="1"/>
        <end position="33"/>
    </location>
</feature>
<protein>
    <recommendedName>
        <fullName evidence="5">Rho-GAP domain-containing protein</fullName>
    </recommendedName>
</protein>
<dbReference type="InterPro" id="IPR011993">
    <property type="entry name" value="PH-like_dom_sf"/>
</dbReference>
<dbReference type="Pfam" id="PF00169">
    <property type="entry name" value="PH"/>
    <property type="match status" value="1"/>
</dbReference>
<dbReference type="Gene3D" id="1.10.555.10">
    <property type="entry name" value="Rho GTPase activation protein"/>
    <property type="match status" value="1"/>
</dbReference>
<dbReference type="PROSITE" id="PS50238">
    <property type="entry name" value="RHOGAP"/>
    <property type="match status" value="1"/>
</dbReference>
<dbReference type="SUPFAM" id="SSF50729">
    <property type="entry name" value="PH domain-like"/>
    <property type="match status" value="2"/>
</dbReference>
<keyword evidence="4" id="KW-1185">Reference proteome</keyword>
<accession>A0A1B0FYB8</accession>
<dbReference type="InterPro" id="IPR052227">
    <property type="entry name" value="Arf-Rho-GAP_ANK-PH_domain"/>
</dbReference>
<dbReference type="InterPro" id="IPR001849">
    <property type="entry name" value="PH_domain"/>
</dbReference>
<dbReference type="Proteomes" id="UP000092462">
    <property type="component" value="Unassembled WGS sequence"/>
</dbReference>
<dbReference type="PROSITE" id="PS50003">
    <property type="entry name" value="PH_DOMAIN"/>
    <property type="match status" value="2"/>
</dbReference>
<dbReference type="SMART" id="SM00233">
    <property type="entry name" value="PH"/>
    <property type="match status" value="2"/>
</dbReference>
<dbReference type="PANTHER" id="PTHR45899">
    <property type="entry name" value="RHO GTPASE ACTIVATING PROTEIN AT 15B, ISOFORM C"/>
    <property type="match status" value="1"/>
</dbReference>
<reference evidence="3" key="1">
    <citation type="submission" date="2022-08" db="UniProtKB">
        <authorList>
            <consortium name="EnsemblMetazoa"/>
        </authorList>
    </citation>
    <scope>IDENTIFICATION</scope>
    <source>
        <strain evidence="3">Israel</strain>
    </source>
</reference>
<dbReference type="InterPro" id="IPR000198">
    <property type="entry name" value="RhoGAP_dom"/>
</dbReference>
<feature type="region of interest" description="Disordered" evidence="2">
    <location>
        <begin position="261"/>
        <end position="291"/>
    </location>
</feature>
<keyword evidence="1" id="KW-0343">GTPase activation</keyword>
<dbReference type="PANTHER" id="PTHR45899:SF2">
    <property type="entry name" value="RHO GTPASE ACTIVATING PROTEIN AT 15B, ISOFORM C"/>
    <property type="match status" value="1"/>
</dbReference>
<dbReference type="GO" id="GO:0005096">
    <property type="term" value="F:GTPase activator activity"/>
    <property type="evidence" value="ECO:0007669"/>
    <property type="project" value="UniProtKB-KW"/>
</dbReference>